<evidence type="ECO:0000313" key="1">
    <source>
        <dbReference type="EMBL" id="RCU56348.1"/>
    </source>
</evidence>
<accession>A0A368P1D6</accession>
<name>A0A368P1D6_9FLAO</name>
<dbReference type="Proteomes" id="UP000252249">
    <property type="component" value="Unassembled WGS sequence"/>
</dbReference>
<proteinExistence type="predicted"/>
<gene>
    <name evidence="1" type="ORF">DU428_13335</name>
</gene>
<keyword evidence="2" id="KW-1185">Reference proteome</keyword>
<protein>
    <submittedName>
        <fullName evidence="1">Uncharacterized protein</fullName>
    </submittedName>
</protein>
<dbReference type="EMBL" id="QPIG01000018">
    <property type="protein sequence ID" value="RCU56348.1"/>
    <property type="molecule type" value="Genomic_DNA"/>
</dbReference>
<evidence type="ECO:0000313" key="2">
    <source>
        <dbReference type="Proteomes" id="UP000252249"/>
    </source>
</evidence>
<dbReference type="AlphaFoldDB" id="A0A368P1D6"/>
<dbReference type="RefSeq" id="WP_207802377.1">
    <property type="nucleotide sequence ID" value="NZ_QPIG01000018.1"/>
</dbReference>
<organism evidence="1 2">
    <name type="scientific">Oceanihabitans sediminis</name>
    <dbReference type="NCBI Taxonomy" id="1812012"/>
    <lineage>
        <taxon>Bacteria</taxon>
        <taxon>Pseudomonadati</taxon>
        <taxon>Bacteroidota</taxon>
        <taxon>Flavobacteriia</taxon>
        <taxon>Flavobacteriales</taxon>
        <taxon>Flavobacteriaceae</taxon>
        <taxon>Oceanihabitans</taxon>
    </lineage>
</organism>
<comment type="caution">
    <text evidence="1">The sequence shown here is derived from an EMBL/GenBank/DDBJ whole genome shotgun (WGS) entry which is preliminary data.</text>
</comment>
<reference evidence="1 2" key="1">
    <citation type="submission" date="2018-07" db="EMBL/GenBank/DDBJ databases">
        <title>Oceanihabitans testaceum sp. nov., isolated from marine sediment.</title>
        <authorList>
            <person name="Li C.-M."/>
        </authorList>
    </citation>
    <scope>NUCLEOTIDE SEQUENCE [LARGE SCALE GENOMIC DNA]</scope>
    <source>
        <strain evidence="1 2">S9-10</strain>
    </source>
</reference>
<sequence length="236" mass="26985">VVAHINKTMNRILTLLILTLITTSCKKDIGVTDKEVNSVQQVLNFYDGECLRHKGFETKNGETITYFELEMSKSPLLESNAKKLNPHSGNIAYLFYSSLDDEKSNYDQVRIKINLKDGTSSEFSYSDKEIEAIENLMPKIVNISELITKKDFETLTKLFDKSIELETSQIAGLFNNLDNQYGIIKQSQFQGFEFKDTNNFGQVIKANVVQVREKIALTMALVFNRNNRNLISIEFE</sequence>
<feature type="non-terminal residue" evidence="1">
    <location>
        <position position="1"/>
    </location>
</feature>